<accession>A0A4Y7RG44</accession>
<dbReference type="RefSeq" id="WP_190239228.1">
    <property type="nucleotide sequence ID" value="NZ_QFGA01000001.1"/>
</dbReference>
<gene>
    <name evidence="2" type="ORF">Psch_00844</name>
</gene>
<organism evidence="2 3">
    <name type="scientific">Pelotomaculum schinkii</name>
    <dbReference type="NCBI Taxonomy" id="78350"/>
    <lineage>
        <taxon>Bacteria</taxon>
        <taxon>Bacillati</taxon>
        <taxon>Bacillota</taxon>
        <taxon>Clostridia</taxon>
        <taxon>Eubacteriales</taxon>
        <taxon>Desulfotomaculaceae</taxon>
        <taxon>Pelotomaculum</taxon>
    </lineage>
</organism>
<dbReference type="Gene3D" id="3.30.1380.20">
    <property type="entry name" value="Trafficking protein particle complex subunit 3"/>
    <property type="match status" value="1"/>
</dbReference>
<proteinExistence type="predicted"/>
<dbReference type="PANTHER" id="PTHR35090">
    <property type="entry name" value="DNA-DIRECTED RNA POLYMERASE SUBUNIT I"/>
    <property type="match status" value="1"/>
</dbReference>
<dbReference type="Proteomes" id="UP000298324">
    <property type="component" value="Unassembled WGS sequence"/>
</dbReference>
<dbReference type="PANTHER" id="PTHR35090:SF1">
    <property type="entry name" value="SLR0144 PROTEIN"/>
    <property type="match status" value="1"/>
</dbReference>
<sequence length="335" mass="38242">MKDDVISKEIINYLYMSICKTLKNVPFSNRYWVEQIMMGPARYILEEYDDELHFTSKDPVEVCITFLDFLESKGFLLSEDYHMEEFRDDLLVHIERDKCIYRKYCMHAPEEGLLFYCARVGTFQAVLHKILGKNYEATVETDQSGICHGKLSPTTRPKEEIVNRDGHMLKIAGRRAILLSHLTFASLLTSIKEHAPHTLKHVLYDAGYRSGSSVALKTKSLYPDPVECLQALLDEIKNLGLGYVELVSFKPSHGRARLRCYDSIQAFIAKEHGSLYRTPQVNCDFLRGIFASFVSIILDKEIICEEMDCQSIGGDYCEFLAMPLPKNLLDKGGAP</sequence>
<evidence type="ECO:0000259" key="1">
    <source>
        <dbReference type="SMART" id="SM00989"/>
    </source>
</evidence>
<dbReference type="SUPFAM" id="SSF111126">
    <property type="entry name" value="Ligand-binding domain in the NO signalling and Golgi transport"/>
    <property type="match status" value="1"/>
</dbReference>
<dbReference type="InterPro" id="IPR024096">
    <property type="entry name" value="NO_sig/Golgi_transp_ligand-bd"/>
</dbReference>
<reference evidence="2 3" key="1">
    <citation type="journal article" date="2018" name="Environ. Microbiol.">
        <title>Novel energy conservation strategies and behaviour of Pelotomaculum schinkii driving syntrophic propionate catabolism.</title>
        <authorList>
            <person name="Hidalgo-Ahumada C.A.P."/>
            <person name="Nobu M.K."/>
            <person name="Narihiro T."/>
            <person name="Tamaki H."/>
            <person name="Liu W.T."/>
            <person name="Kamagata Y."/>
            <person name="Stams A.J.M."/>
            <person name="Imachi H."/>
            <person name="Sousa D.Z."/>
        </authorList>
    </citation>
    <scope>NUCLEOTIDE SEQUENCE [LARGE SCALE GENOMIC DNA]</scope>
    <source>
        <strain evidence="2 3">HH</strain>
    </source>
</reference>
<keyword evidence="3" id="KW-1185">Reference proteome</keyword>
<dbReference type="Pfam" id="PF02830">
    <property type="entry name" value="V4R"/>
    <property type="match status" value="1"/>
</dbReference>
<dbReference type="AlphaFoldDB" id="A0A4Y7RG44"/>
<dbReference type="EMBL" id="QFGA01000001">
    <property type="protein sequence ID" value="TEB07297.1"/>
    <property type="molecule type" value="Genomic_DNA"/>
</dbReference>
<dbReference type="SMART" id="SM00989">
    <property type="entry name" value="V4R"/>
    <property type="match status" value="1"/>
</dbReference>
<evidence type="ECO:0000313" key="2">
    <source>
        <dbReference type="EMBL" id="TEB07297.1"/>
    </source>
</evidence>
<name>A0A4Y7RG44_9FIRM</name>
<evidence type="ECO:0000313" key="3">
    <source>
        <dbReference type="Proteomes" id="UP000298324"/>
    </source>
</evidence>
<dbReference type="InterPro" id="IPR004096">
    <property type="entry name" value="V4R"/>
</dbReference>
<protein>
    <submittedName>
        <fullName evidence="2">V4R domain protein</fullName>
    </submittedName>
</protein>
<feature type="domain" description="4-vinyl reductase 4VR" evidence="1">
    <location>
        <begin position="261"/>
        <end position="323"/>
    </location>
</feature>
<comment type="caution">
    <text evidence="2">The sequence shown here is derived from an EMBL/GenBank/DDBJ whole genome shotgun (WGS) entry which is preliminary data.</text>
</comment>